<feature type="region of interest" description="Disordered" evidence="1">
    <location>
        <begin position="179"/>
        <end position="240"/>
    </location>
</feature>
<evidence type="ECO:0000256" key="1">
    <source>
        <dbReference type="SAM" id="MobiDB-lite"/>
    </source>
</evidence>
<proteinExistence type="predicted"/>
<organism evidence="2 3">
    <name type="scientific">Catenaria anguillulae PL171</name>
    <dbReference type="NCBI Taxonomy" id="765915"/>
    <lineage>
        <taxon>Eukaryota</taxon>
        <taxon>Fungi</taxon>
        <taxon>Fungi incertae sedis</taxon>
        <taxon>Blastocladiomycota</taxon>
        <taxon>Blastocladiomycetes</taxon>
        <taxon>Blastocladiales</taxon>
        <taxon>Catenariaceae</taxon>
        <taxon>Catenaria</taxon>
    </lineage>
</organism>
<dbReference type="Proteomes" id="UP000193411">
    <property type="component" value="Unassembled WGS sequence"/>
</dbReference>
<feature type="compositionally biased region" description="Pro residues" evidence="1">
    <location>
        <begin position="195"/>
        <end position="207"/>
    </location>
</feature>
<comment type="caution">
    <text evidence="2">The sequence shown here is derived from an EMBL/GenBank/DDBJ whole genome shotgun (WGS) entry which is preliminary data.</text>
</comment>
<reference evidence="2 3" key="1">
    <citation type="submission" date="2016-07" db="EMBL/GenBank/DDBJ databases">
        <title>Pervasive Adenine N6-methylation of Active Genes in Fungi.</title>
        <authorList>
            <consortium name="DOE Joint Genome Institute"/>
            <person name="Mondo S.J."/>
            <person name="Dannebaum R.O."/>
            <person name="Kuo R.C."/>
            <person name="Labutti K."/>
            <person name="Haridas S."/>
            <person name="Kuo A."/>
            <person name="Salamov A."/>
            <person name="Ahrendt S.R."/>
            <person name="Lipzen A."/>
            <person name="Sullivan W."/>
            <person name="Andreopoulos W.B."/>
            <person name="Clum A."/>
            <person name="Lindquist E."/>
            <person name="Daum C."/>
            <person name="Ramamoorthy G.K."/>
            <person name="Gryganskyi A."/>
            <person name="Culley D."/>
            <person name="Magnuson J.K."/>
            <person name="James T.Y."/>
            <person name="O'Malley M.A."/>
            <person name="Stajich J.E."/>
            <person name="Spatafora J.W."/>
            <person name="Visel A."/>
            <person name="Grigoriev I.V."/>
        </authorList>
    </citation>
    <scope>NUCLEOTIDE SEQUENCE [LARGE SCALE GENOMIC DNA]</scope>
    <source>
        <strain evidence="2 3">PL171</strain>
    </source>
</reference>
<evidence type="ECO:0000313" key="2">
    <source>
        <dbReference type="EMBL" id="ORZ37219.1"/>
    </source>
</evidence>
<dbReference type="AlphaFoldDB" id="A0A1Y2HRP8"/>
<dbReference type="EMBL" id="MCFL01000013">
    <property type="protein sequence ID" value="ORZ37219.1"/>
    <property type="molecule type" value="Genomic_DNA"/>
</dbReference>
<accession>A0A1Y2HRP8</accession>
<sequence>MAAPATPFPAAAASVPPTTPTTGAVRGAFDAAPATPVGAATTVARCSRQAASRCHPVRQQDPDGCACRNRQHHVCYTLARHAGSAGGYRPCFRRSRPRRGHCSGPRFASGWRRWTAAWSNRPPHFRPPQVVPSTLAVRRPLFRKSCMNCTSECRCLSTSQRSGSSLVFESLRSFRHHWRIDPRARSQPTASSKPPAAPGIPNPPYPPQEVSRLPPSNTGRRVPTHIRSRPRQPKALAEAPTSTLATGTAFATRLINHDQVRIVALVLVRTMATTCATSATRSLLATGTVRPRRGRTHRVMSIVGRGMEMGVGTIAGQVGMRGEEVRGDVDSGL</sequence>
<gene>
    <name evidence="2" type="ORF">BCR44DRAFT_249125</name>
</gene>
<name>A0A1Y2HRP8_9FUNG</name>
<keyword evidence="3" id="KW-1185">Reference proteome</keyword>
<feature type="compositionally biased region" description="Basic residues" evidence="1">
    <location>
        <begin position="222"/>
        <end position="232"/>
    </location>
</feature>
<protein>
    <submittedName>
        <fullName evidence="2">Uncharacterized protein</fullName>
    </submittedName>
</protein>
<evidence type="ECO:0000313" key="3">
    <source>
        <dbReference type="Proteomes" id="UP000193411"/>
    </source>
</evidence>